<evidence type="ECO:0000256" key="8">
    <source>
        <dbReference type="SAM" id="Phobius"/>
    </source>
</evidence>
<evidence type="ECO:0000256" key="1">
    <source>
        <dbReference type="ARBA" id="ARBA00004651"/>
    </source>
</evidence>
<protein>
    <submittedName>
        <fullName evidence="9">DUF2029 domain-containing protein</fullName>
    </submittedName>
</protein>
<keyword evidence="5 8" id="KW-1133">Transmembrane helix</keyword>
<feature type="transmembrane region" description="Helical" evidence="8">
    <location>
        <begin position="391"/>
        <end position="412"/>
    </location>
</feature>
<name>A0ABX8LEJ6_9BACT</name>
<dbReference type="InterPro" id="IPR018584">
    <property type="entry name" value="GT87"/>
</dbReference>
<keyword evidence="3" id="KW-0808">Transferase</keyword>
<feature type="transmembrane region" description="Helical" evidence="8">
    <location>
        <begin position="190"/>
        <end position="221"/>
    </location>
</feature>
<feature type="transmembrane region" description="Helical" evidence="8">
    <location>
        <begin position="295"/>
        <end position="313"/>
    </location>
</feature>
<evidence type="ECO:0000256" key="2">
    <source>
        <dbReference type="ARBA" id="ARBA00022475"/>
    </source>
</evidence>
<dbReference type="RefSeq" id="WP_217287100.1">
    <property type="nucleotide sequence ID" value="NZ_CP077683.1"/>
</dbReference>
<keyword evidence="4 8" id="KW-0812">Transmembrane</keyword>
<comment type="subcellular location">
    <subcellularLocation>
        <location evidence="1">Cell membrane</location>
        <topology evidence="1">Multi-pass membrane protein</topology>
    </subcellularLocation>
</comment>
<evidence type="ECO:0000256" key="5">
    <source>
        <dbReference type="ARBA" id="ARBA00022989"/>
    </source>
</evidence>
<evidence type="ECO:0000313" key="10">
    <source>
        <dbReference type="Proteomes" id="UP000683559"/>
    </source>
</evidence>
<gene>
    <name evidence="9" type="ORF">KP001_18995</name>
</gene>
<keyword evidence="2" id="KW-1003">Cell membrane</keyword>
<feature type="transmembrane region" description="Helical" evidence="8">
    <location>
        <begin position="233"/>
        <end position="251"/>
    </location>
</feature>
<evidence type="ECO:0000313" key="9">
    <source>
        <dbReference type="EMBL" id="QXE90468.1"/>
    </source>
</evidence>
<sequence length="426" mass="47344">MKVLKLVLVAMVILGGIYSAWDKYETSIAIDFYQMWGIGNAMKASGGSLTSPYLAKDKYGKTLDKVCDATPDERLQAANKVNHQLYDFGLEPTASPLLFTVFALFPQDYSQSYGIFLALDLFLFAFSTILLFYRRSTLFSFLILLFAVFLFEPFRSDLNLGNVNLLQYSAVSIGLYYAEKLKSATREGSFQLSLFLAILVFATLLKPNLALIAIAFTGSLLFGRKRDENVRSAAVLCGSVVILMIAPCIYFKSFAIWEQWLNYITATGKLNFELFSGNLSTIALISFLTGQPYNAPFISIGVLTALLLVVLLCSTSRSIRDLITGADSSVSMAIVVTLALSPLVWWHYYLMLLNPIIWLVNNKPKFPVHSALGVLSLLLASNVVSLIDRNLYLYNVYIVPSCWIPLLIGILITCRWRGSRSNSVAA</sequence>
<dbReference type="Pfam" id="PF09594">
    <property type="entry name" value="GT87"/>
    <property type="match status" value="1"/>
</dbReference>
<evidence type="ECO:0000256" key="6">
    <source>
        <dbReference type="ARBA" id="ARBA00023136"/>
    </source>
</evidence>
<evidence type="ECO:0000256" key="3">
    <source>
        <dbReference type="ARBA" id="ARBA00022679"/>
    </source>
</evidence>
<dbReference type="EMBL" id="CP077683">
    <property type="protein sequence ID" value="QXE90468.1"/>
    <property type="molecule type" value="Genomic_DNA"/>
</dbReference>
<keyword evidence="6 8" id="KW-0472">Membrane</keyword>
<accession>A0ABX8LEJ6</accession>
<feature type="transmembrane region" description="Helical" evidence="8">
    <location>
        <begin position="113"/>
        <end position="133"/>
    </location>
</feature>
<feature type="transmembrane region" description="Helical" evidence="8">
    <location>
        <begin position="138"/>
        <end position="154"/>
    </location>
</feature>
<evidence type="ECO:0000256" key="7">
    <source>
        <dbReference type="ARBA" id="ARBA00024033"/>
    </source>
</evidence>
<keyword evidence="10" id="KW-1185">Reference proteome</keyword>
<organism evidence="9 10">
    <name type="scientific">Geomonas subterranea</name>
    <dbReference type="NCBI Taxonomy" id="2847989"/>
    <lineage>
        <taxon>Bacteria</taxon>
        <taxon>Pseudomonadati</taxon>
        <taxon>Thermodesulfobacteriota</taxon>
        <taxon>Desulfuromonadia</taxon>
        <taxon>Geobacterales</taxon>
        <taxon>Geobacteraceae</taxon>
        <taxon>Geomonas</taxon>
    </lineage>
</organism>
<feature type="transmembrane region" description="Helical" evidence="8">
    <location>
        <begin position="325"/>
        <end position="346"/>
    </location>
</feature>
<dbReference type="Proteomes" id="UP000683559">
    <property type="component" value="Chromosome"/>
</dbReference>
<proteinExistence type="inferred from homology"/>
<feature type="transmembrane region" description="Helical" evidence="8">
    <location>
        <begin position="366"/>
        <end position="384"/>
    </location>
</feature>
<comment type="similarity">
    <text evidence="7">Belongs to the glycosyltransferase 87 family.</text>
</comment>
<evidence type="ECO:0000256" key="4">
    <source>
        <dbReference type="ARBA" id="ARBA00022692"/>
    </source>
</evidence>
<reference evidence="9 10" key="1">
    <citation type="submission" date="2021-06" db="EMBL/GenBank/DDBJ databases">
        <title>Gemonas diversity in paddy soil.</title>
        <authorList>
            <person name="Liu G."/>
        </authorList>
    </citation>
    <scope>NUCLEOTIDE SEQUENCE [LARGE SCALE GENOMIC DNA]</scope>
    <source>
        <strain evidence="9 10">RG2</strain>
    </source>
</reference>